<dbReference type="KEGG" id="dfa:DFA_08711"/>
<evidence type="ECO:0000313" key="3">
    <source>
        <dbReference type="Proteomes" id="UP000007797"/>
    </source>
</evidence>
<evidence type="ECO:0000256" key="1">
    <source>
        <dbReference type="SAM" id="Phobius"/>
    </source>
</evidence>
<dbReference type="AlphaFoldDB" id="F4Q3V8"/>
<name>F4Q3V8_CACFS</name>
<organism evidence="2 3">
    <name type="scientific">Cavenderia fasciculata</name>
    <name type="common">Slime mold</name>
    <name type="synonym">Dictyostelium fasciculatum</name>
    <dbReference type="NCBI Taxonomy" id="261658"/>
    <lineage>
        <taxon>Eukaryota</taxon>
        <taxon>Amoebozoa</taxon>
        <taxon>Evosea</taxon>
        <taxon>Eumycetozoa</taxon>
        <taxon>Dictyostelia</taxon>
        <taxon>Acytosteliales</taxon>
        <taxon>Cavenderiaceae</taxon>
        <taxon>Cavenderia</taxon>
    </lineage>
</organism>
<reference evidence="3" key="1">
    <citation type="journal article" date="2011" name="Genome Res.">
        <title>Phylogeny-wide analysis of social amoeba genomes highlights ancient origins for complex intercellular communication.</title>
        <authorList>
            <person name="Heidel A.J."/>
            <person name="Lawal H.M."/>
            <person name="Felder M."/>
            <person name="Schilde C."/>
            <person name="Helps N.R."/>
            <person name="Tunggal B."/>
            <person name="Rivero F."/>
            <person name="John U."/>
            <person name="Schleicher M."/>
            <person name="Eichinger L."/>
            <person name="Platzer M."/>
            <person name="Noegel A.A."/>
            <person name="Schaap P."/>
            <person name="Gloeckner G."/>
        </authorList>
    </citation>
    <scope>NUCLEOTIDE SEQUENCE [LARGE SCALE GENOMIC DNA]</scope>
    <source>
        <strain evidence="3">SH3</strain>
    </source>
</reference>
<evidence type="ECO:0008006" key="4">
    <source>
        <dbReference type="Google" id="ProtNLM"/>
    </source>
</evidence>
<dbReference type="GeneID" id="14869564"/>
<evidence type="ECO:0000313" key="2">
    <source>
        <dbReference type="EMBL" id="EGG17714.1"/>
    </source>
</evidence>
<keyword evidence="1" id="KW-0812">Transmembrane</keyword>
<dbReference type="EMBL" id="GL883021">
    <property type="protein sequence ID" value="EGG17714.1"/>
    <property type="molecule type" value="Genomic_DNA"/>
</dbReference>
<feature type="transmembrane region" description="Helical" evidence="1">
    <location>
        <begin position="786"/>
        <end position="811"/>
    </location>
</feature>
<dbReference type="OrthoDB" id="21578at2759"/>
<dbReference type="OMA" id="GWENNIV"/>
<dbReference type="RefSeq" id="XP_004356198.1">
    <property type="nucleotide sequence ID" value="XM_004356145.1"/>
</dbReference>
<keyword evidence="1" id="KW-0472">Membrane</keyword>
<keyword evidence="1" id="KW-1133">Transmembrane helix</keyword>
<sequence length="835" mass="91053">MVEIDKGRLVRGVKRTIMGFTYKNKDQKTWNAGISSNEWSVASNWLPTGIPTSADNVVVSGTNVLVREWSLTAPIAFSSLEVGNQATPNNAIVTLATLSYNSTLNIRSKAALGVTWADANQVSPWSYPYSITIDQGGQMQLNNARVFTNLYVYGLVYAMGDFYNVLSYGIFRAGSQMHLLEDSTFYTISSRFNAASMVLPNNGQVYFVKSTEDATATSSFSNGGGLYQTASYVGIANILTFSGSTFYSENSVVESINVLYMDNNATLSGRGNLFDFYGADSGLYFSVGQIAIFDSNIYHNSSLYFIRNCSTCFYQNSNITFTNTTLTYVEQNKIFYTSSNVSINGGRLMFGGNTNLYFNQTSLSVKQSEFFSLLETSSLNAMYSDFKLNTRLLMLNQSKLYTLNSTFYVYNHILLDNATLLWLDNSTAFVEGSILSHKNTNIKFHNSQVSINGDLDIVGSMDFYQGSIDIKGSMNITCPAGISVGLIDSISITVKGFATIDCLTGYSFVDIFVGGELELSGRAMMIYSNIISSNLTKIGTILGTYSNITVLDGDLVVMPNSFIYFEKSTITLNSGRFLSDPSSRVSLINSKVINNNGLMLIDSELIFGQSYLLNLADLVITSNIVKNSTVNATQTFDNQGMMNVTSNIAIQIDFANSGNLSIGNSSNTNNLQVDGNFNTSSETANVGLVVKSATDFSSLNVSQTATLAGELTIRVVKNLTRENVTIPVMTYDNVQGSHSKINIITYDPETGEEDSSPACSISSNQGEKGLNVLISNCKEESLVSKLGAGAIAGIVIGCAAAVVLSFTLYHFRERIRLNIKLFKVGKETKMNNINQ</sequence>
<proteinExistence type="predicted"/>
<protein>
    <recommendedName>
        <fullName evidence="4">Transmembrane protein</fullName>
    </recommendedName>
</protein>
<dbReference type="PANTHER" id="PTHR35035">
    <property type="entry name" value="DISCOIDIN-INDUCING COMPLEX SUBUNIT B"/>
    <property type="match status" value="1"/>
</dbReference>
<keyword evidence="3" id="KW-1185">Reference proteome</keyword>
<gene>
    <name evidence="2" type="ORF">DFA_08711</name>
</gene>
<dbReference type="InterPro" id="IPR053370">
    <property type="entry name" value="QS_Complex_Regulator"/>
</dbReference>
<dbReference type="PANTHER" id="PTHR35035:SF3">
    <property type="entry name" value="DISCOIDIN-INDUCING COMPLEX SUBUNIT B"/>
    <property type="match status" value="1"/>
</dbReference>
<accession>F4Q3V8</accession>
<dbReference type="Proteomes" id="UP000007797">
    <property type="component" value="Unassembled WGS sequence"/>
</dbReference>